<dbReference type="OrthoDB" id="2820249at2759"/>
<keyword evidence="2" id="KW-1185">Reference proteome</keyword>
<evidence type="ECO:0000313" key="1">
    <source>
        <dbReference type="EMBL" id="TEB29946.1"/>
    </source>
</evidence>
<sequence>MSVLGLRDEHKKLFFDYYGHLPVEFLPLDVMEGPSDIPNEEWTRWEAWREHLCKTFPRKRIPPKLRLKPGMSFQPPRFLFGWAMVSNRMGHDVVRRSRPNSDAPLPYTNYQGESVILTESLRSRFPLIMDQLGWVIIDCVWIHGKGAFTCIALADSWATGSRKPTADQIVTLRDFFGIGKGDIQALDNEPMWWMDLNSQFWQYACRRECLRDYRPWDLERRVPVRG</sequence>
<protein>
    <submittedName>
        <fullName evidence="1">Uncharacterized protein</fullName>
    </submittedName>
</protein>
<dbReference type="EMBL" id="QPFP01000025">
    <property type="protein sequence ID" value="TEB29946.1"/>
    <property type="molecule type" value="Genomic_DNA"/>
</dbReference>
<dbReference type="Proteomes" id="UP000298030">
    <property type="component" value="Unassembled WGS sequence"/>
</dbReference>
<reference evidence="1 2" key="1">
    <citation type="journal article" date="2019" name="Nat. Ecol. Evol.">
        <title>Megaphylogeny resolves global patterns of mushroom evolution.</title>
        <authorList>
            <person name="Varga T."/>
            <person name="Krizsan K."/>
            <person name="Foldi C."/>
            <person name="Dima B."/>
            <person name="Sanchez-Garcia M."/>
            <person name="Sanchez-Ramirez S."/>
            <person name="Szollosi G.J."/>
            <person name="Szarkandi J.G."/>
            <person name="Papp V."/>
            <person name="Albert L."/>
            <person name="Andreopoulos W."/>
            <person name="Angelini C."/>
            <person name="Antonin V."/>
            <person name="Barry K.W."/>
            <person name="Bougher N.L."/>
            <person name="Buchanan P."/>
            <person name="Buyck B."/>
            <person name="Bense V."/>
            <person name="Catcheside P."/>
            <person name="Chovatia M."/>
            <person name="Cooper J."/>
            <person name="Damon W."/>
            <person name="Desjardin D."/>
            <person name="Finy P."/>
            <person name="Geml J."/>
            <person name="Haridas S."/>
            <person name="Hughes K."/>
            <person name="Justo A."/>
            <person name="Karasinski D."/>
            <person name="Kautmanova I."/>
            <person name="Kiss B."/>
            <person name="Kocsube S."/>
            <person name="Kotiranta H."/>
            <person name="LaButti K.M."/>
            <person name="Lechner B.E."/>
            <person name="Liimatainen K."/>
            <person name="Lipzen A."/>
            <person name="Lukacs Z."/>
            <person name="Mihaltcheva S."/>
            <person name="Morgado L.N."/>
            <person name="Niskanen T."/>
            <person name="Noordeloos M.E."/>
            <person name="Ohm R.A."/>
            <person name="Ortiz-Santana B."/>
            <person name="Ovrebo C."/>
            <person name="Racz N."/>
            <person name="Riley R."/>
            <person name="Savchenko A."/>
            <person name="Shiryaev A."/>
            <person name="Soop K."/>
            <person name="Spirin V."/>
            <person name="Szebenyi C."/>
            <person name="Tomsovsky M."/>
            <person name="Tulloss R.E."/>
            <person name="Uehling J."/>
            <person name="Grigoriev I.V."/>
            <person name="Vagvolgyi C."/>
            <person name="Papp T."/>
            <person name="Martin F.M."/>
            <person name="Miettinen O."/>
            <person name="Hibbett D.S."/>
            <person name="Nagy L.G."/>
        </authorList>
    </citation>
    <scope>NUCLEOTIDE SEQUENCE [LARGE SCALE GENOMIC DNA]</scope>
    <source>
        <strain evidence="1 2">FP101781</strain>
    </source>
</reference>
<accession>A0A4Y7T6Z0</accession>
<proteinExistence type="predicted"/>
<comment type="caution">
    <text evidence="1">The sequence shown here is derived from an EMBL/GenBank/DDBJ whole genome shotgun (WGS) entry which is preliminary data.</text>
</comment>
<name>A0A4Y7T6Z0_COPMI</name>
<organism evidence="1 2">
    <name type="scientific">Coprinellus micaceus</name>
    <name type="common">Glistening ink-cap mushroom</name>
    <name type="synonym">Coprinus micaceus</name>
    <dbReference type="NCBI Taxonomy" id="71717"/>
    <lineage>
        <taxon>Eukaryota</taxon>
        <taxon>Fungi</taxon>
        <taxon>Dikarya</taxon>
        <taxon>Basidiomycota</taxon>
        <taxon>Agaricomycotina</taxon>
        <taxon>Agaricomycetes</taxon>
        <taxon>Agaricomycetidae</taxon>
        <taxon>Agaricales</taxon>
        <taxon>Agaricineae</taxon>
        <taxon>Psathyrellaceae</taxon>
        <taxon>Coprinellus</taxon>
    </lineage>
</organism>
<dbReference type="AlphaFoldDB" id="A0A4Y7T6Z0"/>
<evidence type="ECO:0000313" key="2">
    <source>
        <dbReference type="Proteomes" id="UP000298030"/>
    </source>
</evidence>
<gene>
    <name evidence="1" type="ORF">FA13DRAFT_1734292</name>
</gene>